<protein>
    <recommendedName>
        <fullName evidence="5">Apolipoprotein L3</fullName>
    </recommendedName>
</protein>
<dbReference type="EMBL" id="VBQZ03000003">
    <property type="protein sequence ID" value="MXQ80086.1"/>
    <property type="molecule type" value="Genomic_DNA"/>
</dbReference>
<reference evidence="3" key="1">
    <citation type="submission" date="2019-10" db="EMBL/GenBank/DDBJ databases">
        <title>The sequence and de novo assembly of the wild yak genome.</title>
        <authorList>
            <person name="Liu Y."/>
        </authorList>
    </citation>
    <scope>NUCLEOTIDE SEQUENCE [LARGE SCALE GENOMIC DNA]</scope>
    <source>
        <strain evidence="3">WY2019</strain>
    </source>
</reference>
<dbReference type="GO" id="GO:0016020">
    <property type="term" value="C:membrane"/>
    <property type="evidence" value="ECO:0007669"/>
    <property type="project" value="TreeGrafter"/>
</dbReference>
<evidence type="ECO:0008006" key="5">
    <source>
        <dbReference type="Google" id="ProtNLM"/>
    </source>
</evidence>
<dbReference type="GO" id="GO:0006869">
    <property type="term" value="P:lipid transport"/>
    <property type="evidence" value="ECO:0007669"/>
    <property type="project" value="InterPro"/>
</dbReference>
<evidence type="ECO:0000256" key="1">
    <source>
        <dbReference type="ARBA" id="ARBA00010090"/>
    </source>
</evidence>
<feature type="coiled-coil region" evidence="2">
    <location>
        <begin position="352"/>
        <end position="383"/>
    </location>
</feature>
<gene>
    <name evidence="3" type="ORF">E5288_WYG013748</name>
</gene>
<evidence type="ECO:0000313" key="4">
    <source>
        <dbReference type="Proteomes" id="UP000322234"/>
    </source>
</evidence>
<dbReference type="AlphaFoldDB" id="A0A6B0QUS4"/>
<evidence type="ECO:0000256" key="2">
    <source>
        <dbReference type="SAM" id="Coils"/>
    </source>
</evidence>
<dbReference type="Pfam" id="PF05461">
    <property type="entry name" value="ApoL"/>
    <property type="match status" value="1"/>
</dbReference>
<dbReference type="PANTHER" id="PTHR14096:SF27">
    <property type="entry name" value="APOLIPOPROTEIN L2"/>
    <property type="match status" value="1"/>
</dbReference>
<keyword evidence="2" id="KW-0175">Coiled coil</keyword>
<dbReference type="PANTHER" id="PTHR14096">
    <property type="entry name" value="APOLIPOPROTEIN L"/>
    <property type="match status" value="1"/>
</dbReference>
<dbReference type="InterPro" id="IPR008405">
    <property type="entry name" value="ApoL"/>
</dbReference>
<sequence length="406" mass="44940">MCLTHPPLLPPPRVSLQADFAIEDSVVAGVACGQRPALLFYIRVLEIESNLYRMGQSESETVFQVVVEHSQVTEKKLTVLLRNWKIFVVKANIPREEAKALYEYLNRLKTKLSAKDPNTVQQDQLDRKRLLEEIAVMKQDLKKNTEKLHAFADKVDKVQKDCMISKVVAHSTGAVSGVLSIVGLALAPLTMGVTLPLLATGLGLGIAAAMTNVSTSIVEQVNTSSAETKTSQLLPCDRKRWKVIKDLLLKRKLQITSATRSFISGLRTTEKNFQFIKVIEVSPASATKVKFFMTSGKTFTHVSGQVSKTFGRMAFTEAKGARITGIVMSCIGLVIDVVFLVKESIHLHDGAKAELREKLRQRAQELENILDLLTEIHENLEEGSVPPPQEECRDLEHLLGISEAAC</sequence>
<dbReference type="GO" id="GO:0008289">
    <property type="term" value="F:lipid binding"/>
    <property type="evidence" value="ECO:0007669"/>
    <property type="project" value="InterPro"/>
</dbReference>
<dbReference type="GO" id="GO:0005576">
    <property type="term" value="C:extracellular region"/>
    <property type="evidence" value="ECO:0007669"/>
    <property type="project" value="InterPro"/>
</dbReference>
<comment type="caution">
    <text evidence="3">The sequence shown here is derived from an EMBL/GenBank/DDBJ whole genome shotgun (WGS) entry which is preliminary data.</text>
</comment>
<evidence type="ECO:0000313" key="3">
    <source>
        <dbReference type="EMBL" id="MXQ80086.1"/>
    </source>
</evidence>
<dbReference type="Proteomes" id="UP000322234">
    <property type="component" value="Unassembled WGS sequence"/>
</dbReference>
<comment type="similarity">
    <text evidence="1">Belongs to the apolipoprotein L family.</text>
</comment>
<proteinExistence type="inferred from homology"/>
<accession>A0A6B0QUS4</accession>
<dbReference type="GO" id="GO:0042157">
    <property type="term" value="P:lipoprotein metabolic process"/>
    <property type="evidence" value="ECO:0007669"/>
    <property type="project" value="InterPro"/>
</dbReference>
<name>A0A6B0QUS4_9CETA</name>
<keyword evidence="4" id="KW-1185">Reference proteome</keyword>
<organism evidence="3 4">
    <name type="scientific">Bos mutus</name>
    <name type="common">wild yak</name>
    <dbReference type="NCBI Taxonomy" id="72004"/>
    <lineage>
        <taxon>Eukaryota</taxon>
        <taxon>Metazoa</taxon>
        <taxon>Chordata</taxon>
        <taxon>Craniata</taxon>
        <taxon>Vertebrata</taxon>
        <taxon>Euteleostomi</taxon>
        <taxon>Mammalia</taxon>
        <taxon>Eutheria</taxon>
        <taxon>Laurasiatheria</taxon>
        <taxon>Artiodactyla</taxon>
        <taxon>Ruminantia</taxon>
        <taxon>Pecora</taxon>
        <taxon>Bovidae</taxon>
        <taxon>Bovinae</taxon>
        <taxon>Bos</taxon>
    </lineage>
</organism>